<protein>
    <recommendedName>
        <fullName evidence="2">Nephrocystin 3-like N-terminal domain-containing protein</fullName>
    </recommendedName>
</protein>
<dbReference type="InterPro" id="IPR027417">
    <property type="entry name" value="P-loop_NTPase"/>
</dbReference>
<reference evidence="3 4" key="1">
    <citation type="submission" date="2019-12" db="EMBL/GenBank/DDBJ databases">
        <authorList>
            <person name="Floudas D."/>
            <person name="Bentzer J."/>
            <person name="Ahren D."/>
            <person name="Johansson T."/>
            <person name="Persson P."/>
            <person name="Tunlid A."/>
        </authorList>
    </citation>
    <scope>NUCLEOTIDE SEQUENCE [LARGE SCALE GENOMIC DNA]</scope>
    <source>
        <strain evidence="3 4">CBS 102.39</strain>
    </source>
</reference>
<dbReference type="InterPro" id="IPR056884">
    <property type="entry name" value="NPHP3-like_N"/>
</dbReference>
<evidence type="ECO:0000256" key="1">
    <source>
        <dbReference type="ARBA" id="ARBA00022737"/>
    </source>
</evidence>
<feature type="domain" description="Nephrocystin 3-like N-terminal" evidence="2">
    <location>
        <begin position="77"/>
        <end position="231"/>
    </location>
</feature>
<dbReference type="EMBL" id="JAACJL010000060">
    <property type="protein sequence ID" value="KAF4609726.1"/>
    <property type="molecule type" value="Genomic_DNA"/>
</dbReference>
<dbReference type="PANTHER" id="PTHR10039:SF17">
    <property type="entry name" value="FUNGAL STAND N-TERMINAL GOODBYE DOMAIN-CONTAINING PROTEIN-RELATED"/>
    <property type="match status" value="1"/>
</dbReference>
<comment type="caution">
    <text evidence="3">The sequence shown here is derived from an EMBL/GenBank/DDBJ whole genome shotgun (WGS) entry which is preliminary data.</text>
</comment>
<dbReference type="AlphaFoldDB" id="A0A8H4QFI0"/>
<dbReference type="SUPFAM" id="SSF52540">
    <property type="entry name" value="P-loop containing nucleoside triphosphate hydrolases"/>
    <property type="match status" value="1"/>
</dbReference>
<name>A0A8H4QFI0_9AGAR</name>
<gene>
    <name evidence="3" type="ORF">D9613_011950</name>
</gene>
<dbReference type="Gene3D" id="3.40.50.300">
    <property type="entry name" value="P-loop containing nucleotide triphosphate hydrolases"/>
    <property type="match status" value="1"/>
</dbReference>
<keyword evidence="4" id="KW-1185">Reference proteome</keyword>
<evidence type="ECO:0000259" key="2">
    <source>
        <dbReference type="Pfam" id="PF24883"/>
    </source>
</evidence>
<organism evidence="3 4">
    <name type="scientific">Agrocybe pediades</name>
    <dbReference type="NCBI Taxonomy" id="84607"/>
    <lineage>
        <taxon>Eukaryota</taxon>
        <taxon>Fungi</taxon>
        <taxon>Dikarya</taxon>
        <taxon>Basidiomycota</taxon>
        <taxon>Agaricomycotina</taxon>
        <taxon>Agaricomycetes</taxon>
        <taxon>Agaricomycetidae</taxon>
        <taxon>Agaricales</taxon>
        <taxon>Agaricineae</taxon>
        <taxon>Strophariaceae</taxon>
        <taxon>Agrocybe</taxon>
    </lineage>
</organism>
<accession>A0A8H4QFI0</accession>
<proteinExistence type="predicted"/>
<dbReference type="Pfam" id="PF24883">
    <property type="entry name" value="NPHP3_N"/>
    <property type="match status" value="1"/>
</dbReference>
<evidence type="ECO:0000313" key="3">
    <source>
        <dbReference type="EMBL" id="KAF4609726.1"/>
    </source>
</evidence>
<evidence type="ECO:0000313" key="4">
    <source>
        <dbReference type="Proteomes" id="UP000521872"/>
    </source>
</evidence>
<dbReference type="PANTHER" id="PTHR10039">
    <property type="entry name" value="AMELOGENIN"/>
    <property type="match status" value="1"/>
</dbReference>
<dbReference type="Proteomes" id="UP000521872">
    <property type="component" value="Unassembled WGS sequence"/>
</dbReference>
<sequence length="860" mass="97174">MISGNYQLVISGGQFTQHNYHEQNPLFKTLKDAVAANAFHDSAARYDPPKCHPRTRVKILDDIMGWILGQGRDTLVKPFLWLNGAAGAGKSAIAQSTVERCVERGLRVASFFFSKSDPTRNHAKHLVATLAYQLYQAFPGTEVQTEIMSAISKEPLIFTKQIQQQFTTLVVQPLKTYLSRQNLPGPQTSFLIVIDGLDECIDRASQTAILSALANSLPDSNPCIQMFVASRPEHDIKLSFGSKHLKDVHTPLSLDLDRGSDAESDIRLYLFDQFAQRKDEFNKRTKGSKLDQSWPAEKVIEELVTKSSGQFIYAATVIRYVESTRHRPDHRLDMVLNLRQARNGDHPFAKLDELYSMILQSSSDIEKVLEVLSLEFLEVLTTEGEPGSVNEIEKVLAYEEGEVETLFCDLAALVQLSESPRSTLEILHASLYDYLLDKGRSKRFHIDLHGKYIGRHMANVLKYLASCGMFYLSLFMSSSTYQVPRLPSLGSDYNLNSDDSSYLGNRAANFLVRNSFTSELRWCTIPPELPQAAFSFPLTVVLAPHSLWFRHVRSNALDFVVAFLHALRIMALEDPACSYIEDHQHRNLDTVVMPRLRRYFGNDGLALVLALFCHVGSHRFVPWCNMQSTFAALDDVLPDLTFTRILLKDNPFSLINDDLGLAHLWSPADPGEPQAGFLSEADSVFFDYMHSCLRRFSAPSPTVYAKAAKVCFDFLPSLLVPPFSWKHNAVADGTEDDPCPHLVFDEAFLPGPWMFRIPWSDFSDQNTSNMGRYDEEQSDSDDEEERLRQRESLGAMYFTLLGYLIFFLPRCGRSVDLIAACIKQQASYIDQPNNPFPIRWSLLHVQINSYLAKVLPTSNV</sequence>
<keyword evidence="1" id="KW-0677">Repeat</keyword>